<reference evidence="2 3" key="1">
    <citation type="submission" date="2018-08" db="EMBL/GenBank/DDBJ databases">
        <title>A genome reference for cultivated species of the human gut microbiota.</title>
        <authorList>
            <person name="Zou Y."/>
            <person name="Xue W."/>
            <person name="Luo G."/>
        </authorList>
    </citation>
    <scope>NUCLEOTIDE SEQUENCE [LARGE SCALE GENOMIC DNA]</scope>
    <source>
        <strain evidence="2 3">AM16-11</strain>
    </source>
</reference>
<dbReference type="AlphaFoldDB" id="A0A414ZM74"/>
<name>A0A414ZM74_9FIRM</name>
<accession>A0A414ZM74</accession>
<dbReference type="InterPro" id="IPR022453">
    <property type="entry name" value="Znf_MqsA-type"/>
</dbReference>
<dbReference type="InterPro" id="IPR041657">
    <property type="entry name" value="HTH_17"/>
</dbReference>
<dbReference type="GO" id="GO:0003677">
    <property type="term" value="F:DNA binding"/>
    <property type="evidence" value="ECO:0007669"/>
    <property type="project" value="InterPro"/>
</dbReference>
<dbReference type="EMBL" id="QRKN01000004">
    <property type="protein sequence ID" value="RHI23271.1"/>
    <property type="molecule type" value="Genomic_DNA"/>
</dbReference>
<evidence type="ECO:0000313" key="3">
    <source>
        <dbReference type="Proteomes" id="UP000285865"/>
    </source>
</evidence>
<gene>
    <name evidence="2" type="ORF">DW172_07870</name>
</gene>
<feature type="domain" description="Helix-turn-helix" evidence="1">
    <location>
        <begin position="72"/>
        <end position="119"/>
    </location>
</feature>
<dbReference type="SUPFAM" id="SSF46955">
    <property type="entry name" value="Putative DNA-binding domain"/>
    <property type="match status" value="1"/>
</dbReference>
<protein>
    <submittedName>
        <fullName evidence="2">Helix-turn-helix domain-containing protein</fullName>
    </submittedName>
</protein>
<dbReference type="InterPro" id="IPR010093">
    <property type="entry name" value="SinI_DNA-bd"/>
</dbReference>
<dbReference type="NCBIfam" id="TIGR03831">
    <property type="entry name" value="YgiT_finger"/>
    <property type="match status" value="1"/>
</dbReference>
<dbReference type="NCBIfam" id="TIGR01764">
    <property type="entry name" value="excise"/>
    <property type="match status" value="1"/>
</dbReference>
<dbReference type="InterPro" id="IPR009061">
    <property type="entry name" value="DNA-bd_dom_put_sf"/>
</dbReference>
<dbReference type="Gene3D" id="3.10.20.860">
    <property type="match status" value="1"/>
</dbReference>
<organism evidence="2 3">
    <name type="scientific">Agathobacter rectalis</name>
    <dbReference type="NCBI Taxonomy" id="39491"/>
    <lineage>
        <taxon>Bacteria</taxon>
        <taxon>Bacillati</taxon>
        <taxon>Bacillota</taxon>
        <taxon>Clostridia</taxon>
        <taxon>Lachnospirales</taxon>
        <taxon>Lachnospiraceae</taxon>
        <taxon>Agathobacter</taxon>
    </lineage>
</organism>
<sequence>MNKICYKCHGNMIEREIEITSGWGEYELAIKGVRAFVCEECGAISLRAEEVKMMEDISRGFAERPEDERPDYLNVEETADLLRVSTQTVYNMIKSGRLKGTKFGREWRFLRKNLESLIQPDQAIAARNTSTQNYEKDSAILDAIRKKRNVHE</sequence>
<comment type="caution">
    <text evidence="2">The sequence shown here is derived from an EMBL/GenBank/DDBJ whole genome shotgun (WGS) entry which is preliminary data.</text>
</comment>
<proteinExistence type="predicted"/>
<dbReference type="Pfam" id="PF12728">
    <property type="entry name" value="HTH_17"/>
    <property type="match status" value="1"/>
</dbReference>
<dbReference type="Proteomes" id="UP000285865">
    <property type="component" value="Unassembled WGS sequence"/>
</dbReference>
<evidence type="ECO:0000259" key="1">
    <source>
        <dbReference type="Pfam" id="PF12728"/>
    </source>
</evidence>
<dbReference type="RefSeq" id="WP_055061398.1">
    <property type="nucleotide sequence ID" value="NZ_CVRQ01000014.1"/>
</dbReference>
<evidence type="ECO:0000313" key="2">
    <source>
        <dbReference type="EMBL" id="RHI23271.1"/>
    </source>
</evidence>